<dbReference type="Gene3D" id="3.40.50.2000">
    <property type="entry name" value="Glycogen Phosphorylase B"/>
    <property type="match status" value="2"/>
</dbReference>
<proteinExistence type="predicted"/>
<dbReference type="SUPFAM" id="SSF53756">
    <property type="entry name" value="UDP-Glycosyltransferase/glycogen phosphorylase"/>
    <property type="match status" value="1"/>
</dbReference>
<dbReference type="InterPro" id="IPR001296">
    <property type="entry name" value="Glyco_trans_1"/>
</dbReference>
<dbReference type="Proteomes" id="UP000199647">
    <property type="component" value="Unassembled WGS sequence"/>
</dbReference>
<keyword evidence="3" id="KW-0808">Transferase</keyword>
<evidence type="ECO:0000313" key="4">
    <source>
        <dbReference type="Proteomes" id="UP000199647"/>
    </source>
</evidence>
<dbReference type="STRING" id="1855383.SAMN05216548_10749"/>
<dbReference type="Pfam" id="PF13439">
    <property type="entry name" value="Glyco_transf_4"/>
    <property type="match status" value="1"/>
</dbReference>
<feature type="domain" description="Glycosyltransferase subfamily 4-like N-terminal" evidence="2">
    <location>
        <begin position="22"/>
        <end position="176"/>
    </location>
</feature>
<dbReference type="CDD" id="cd03819">
    <property type="entry name" value="GT4_WavL-like"/>
    <property type="match status" value="1"/>
</dbReference>
<evidence type="ECO:0000313" key="3">
    <source>
        <dbReference type="EMBL" id="SEQ71974.1"/>
    </source>
</evidence>
<dbReference type="OrthoDB" id="5147801at2"/>
<gene>
    <name evidence="3" type="ORF">SAMN05216548_10749</name>
</gene>
<dbReference type="PANTHER" id="PTHR12526:SF636">
    <property type="entry name" value="BLL3647 PROTEIN"/>
    <property type="match status" value="1"/>
</dbReference>
<dbReference type="RefSeq" id="WP_092496618.1">
    <property type="nucleotide sequence ID" value="NZ_FOFG01000007.1"/>
</dbReference>
<sequence>MPENASRRRLTVLQTIPRLEAGGAELGALQVAARLVKEGHRAIVVSEGGRMVAELRAAGAEHIELPVASKSPLVMARNIGRLADLVRAEKVDVLHARSRAVAWSALAAARRTGIRFVTTYHSDYRATGRVKRFYNSVMARGDGVIAVSQAIADSIVAQYPWAAHNVTVIHRGVDPVRFDPEAIAPERIEALRQDWGVAPGMAVVLIAARVTARKGHAAAVRAVGRAAELGAPDFVLVSVGDDHQGKGEYRAELDALARNLGVASRVHFAGHMTDMPAAFAAADLSLNIASAEGFPRVALESQAMRVPVVSTNHAPGREAVLAPPLVGAGEATGFLVPFDDSEAVAQAIAGFFRMDPAERQAMGRRGSERVRSRFTIEKLTTSTLALYTRLVFGA</sequence>
<organism evidence="3 4">
    <name type="scientific">Faunimonas pinastri</name>
    <dbReference type="NCBI Taxonomy" id="1855383"/>
    <lineage>
        <taxon>Bacteria</taxon>
        <taxon>Pseudomonadati</taxon>
        <taxon>Pseudomonadota</taxon>
        <taxon>Alphaproteobacteria</taxon>
        <taxon>Hyphomicrobiales</taxon>
        <taxon>Afifellaceae</taxon>
        <taxon>Faunimonas</taxon>
    </lineage>
</organism>
<dbReference type="InterPro" id="IPR028098">
    <property type="entry name" value="Glyco_trans_4-like_N"/>
</dbReference>
<feature type="domain" description="Glycosyl transferase family 1" evidence="1">
    <location>
        <begin position="189"/>
        <end position="367"/>
    </location>
</feature>
<dbReference type="PANTHER" id="PTHR12526">
    <property type="entry name" value="GLYCOSYLTRANSFERASE"/>
    <property type="match status" value="1"/>
</dbReference>
<evidence type="ECO:0000259" key="2">
    <source>
        <dbReference type="Pfam" id="PF13439"/>
    </source>
</evidence>
<protein>
    <submittedName>
        <fullName evidence="3">Glycosyltransferase involved in cell wall bisynthesis</fullName>
    </submittedName>
</protein>
<dbReference type="Pfam" id="PF00534">
    <property type="entry name" value="Glycos_transf_1"/>
    <property type="match status" value="1"/>
</dbReference>
<dbReference type="EMBL" id="FOFG01000007">
    <property type="protein sequence ID" value="SEQ71974.1"/>
    <property type="molecule type" value="Genomic_DNA"/>
</dbReference>
<accession>A0A1H9IBP9</accession>
<name>A0A1H9IBP9_9HYPH</name>
<reference evidence="3 4" key="1">
    <citation type="submission" date="2016-10" db="EMBL/GenBank/DDBJ databases">
        <authorList>
            <person name="de Groot N.N."/>
        </authorList>
    </citation>
    <scope>NUCLEOTIDE SEQUENCE [LARGE SCALE GENOMIC DNA]</scope>
    <source>
        <strain evidence="3 4">A52C2</strain>
    </source>
</reference>
<dbReference type="GO" id="GO:0016757">
    <property type="term" value="F:glycosyltransferase activity"/>
    <property type="evidence" value="ECO:0007669"/>
    <property type="project" value="InterPro"/>
</dbReference>
<keyword evidence="4" id="KW-1185">Reference proteome</keyword>
<dbReference type="AlphaFoldDB" id="A0A1H9IBP9"/>
<evidence type="ECO:0000259" key="1">
    <source>
        <dbReference type="Pfam" id="PF00534"/>
    </source>
</evidence>